<evidence type="ECO:0000313" key="2">
    <source>
        <dbReference type="EMBL" id="MFC5412894.1"/>
    </source>
</evidence>
<gene>
    <name evidence="2" type="ORF">ACFPMF_26455</name>
</gene>
<evidence type="ECO:0000256" key="1">
    <source>
        <dbReference type="SAM" id="SignalP"/>
    </source>
</evidence>
<sequence>MKTLFNSLFVALTLTFATVSVSQAETNKPVARPKKAAAFQTSMYTTMEGKLQIAVNKEAGGHVVVQVTNSEGKAMWVEPIAKNQQAARLRLDMSNLPDGDYQVVVSNGSEVKSKTVTLARQKNATAVRMIAIQ</sequence>
<evidence type="ECO:0008006" key="4">
    <source>
        <dbReference type="Google" id="ProtNLM"/>
    </source>
</evidence>
<keyword evidence="1" id="KW-0732">Signal</keyword>
<accession>A0ABW0IJ16</accession>
<dbReference type="EMBL" id="JBHSMA010000016">
    <property type="protein sequence ID" value="MFC5412894.1"/>
    <property type="molecule type" value="Genomic_DNA"/>
</dbReference>
<feature type="chain" id="PRO_5046281052" description="Secretion system C-terminal sorting domain-containing protein" evidence="1">
    <location>
        <begin position="25"/>
        <end position="133"/>
    </location>
</feature>
<feature type="signal peptide" evidence="1">
    <location>
        <begin position="1"/>
        <end position="24"/>
    </location>
</feature>
<dbReference type="RefSeq" id="WP_379850872.1">
    <property type="nucleotide sequence ID" value="NZ_JBHSMA010000016.1"/>
</dbReference>
<keyword evidence="3" id="KW-1185">Reference proteome</keyword>
<organism evidence="2 3">
    <name type="scientific">Larkinella bovis</name>
    <dbReference type="NCBI Taxonomy" id="683041"/>
    <lineage>
        <taxon>Bacteria</taxon>
        <taxon>Pseudomonadati</taxon>
        <taxon>Bacteroidota</taxon>
        <taxon>Cytophagia</taxon>
        <taxon>Cytophagales</taxon>
        <taxon>Spirosomataceae</taxon>
        <taxon>Larkinella</taxon>
    </lineage>
</organism>
<evidence type="ECO:0000313" key="3">
    <source>
        <dbReference type="Proteomes" id="UP001596106"/>
    </source>
</evidence>
<reference evidence="3" key="1">
    <citation type="journal article" date="2019" name="Int. J. Syst. Evol. Microbiol.">
        <title>The Global Catalogue of Microorganisms (GCM) 10K type strain sequencing project: providing services to taxonomists for standard genome sequencing and annotation.</title>
        <authorList>
            <consortium name="The Broad Institute Genomics Platform"/>
            <consortium name="The Broad Institute Genome Sequencing Center for Infectious Disease"/>
            <person name="Wu L."/>
            <person name="Ma J."/>
        </authorList>
    </citation>
    <scope>NUCLEOTIDE SEQUENCE [LARGE SCALE GENOMIC DNA]</scope>
    <source>
        <strain evidence="3">CCUG 55250</strain>
    </source>
</reference>
<dbReference type="Proteomes" id="UP001596106">
    <property type="component" value="Unassembled WGS sequence"/>
</dbReference>
<comment type="caution">
    <text evidence="2">The sequence shown here is derived from an EMBL/GenBank/DDBJ whole genome shotgun (WGS) entry which is preliminary data.</text>
</comment>
<name>A0ABW0IJ16_9BACT</name>
<proteinExistence type="predicted"/>
<protein>
    <recommendedName>
        <fullName evidence="4">Secretion system C-terminal sorting domain-containing protein</fullName>
    </recommendedName>
</protein>